<evidence type="ECO:0008006" key="3">
    <source>
        <dbReference type="Google" id="ProtNLM"/>
    </source>
</evidence>
<dbReference type="NCBIfam" id="TIGR04267">
    <property type="entry name" value="mod_HExxH"/>
    <property type="match status" value="1"/>
</dbReference>
<reference evidence="2" key="1">
    <citation type="submission" date="2018-07" db="EMBL/GenBank/DDBJ databases">
        <title>Genome Structure of the Opportunistic Pathogen Paracoccus yeei (Alphaproteobacteria) and Identification of Putative Virulence Factors.</title>
        <authorList>
            <person name="Lasek R."/>
            <person name="Szuplewska M."/>
            <person name="Mitura M."/>
            <person name="Decewicz P."/>
            <person name="Chmielowska C."/>
            <person name="Pawlot A."/>
            <person name="Sentkowska D."/>
            <person name="Czarnecki J."/>
            <person name="Bartosik D."/>
        </authorList>
    </citation>
    <scope>NUCLEOTIDE SEQUENCE [LARGE SCALE GENOMIC DNA]</scope>
    <source>
        <strain evidence="2">CCUG 32053</strain>
        <plasmid evidence="2">pyee1</plasmid>
    </source>
</reference>
<sequence length="399" mass="41719">MTGPASDLTGLVFPGPPGQGIDHLQALWARDRARRAAEMLEGADEPCAVEVARALKACPEPARLRVFGHPLASLDTGVTAPDGVKDPRSLAERRAALARHLIGAPDIEDLTLVFTGGDLAADLMLPHLRIVLHAPGARVIALRQSGGRVGLMRDDGVSATFGTGIPAPPGTGNALFHAAPRIGGFDVLNADPAVRAALAPFGLAEGEVLHAAMARIAAGLALMAQVWPAAAETLARHVRGLVLLAPRGYERSHSPQSLCGTIMMTAGAPETVGDLLCHESSHVRMHWAKAVDPLVVATDPAAEAAGFDSPWRSDKRPLDGLLLGVHAFLNVCAWYDRLAARGGASARFARGVLARQAANTRQGWRVLSDNGTATPAGAGLMEDLRQAVEALPKETAHHA</sequence>
<dbReference type="Proteomes" id="UP000272010">
    <property type="component" value="Plasmid pYEE1"/>
</dbReference>
<dbReference type="AlphaFoldDB" id="A0A386USM4"/>
<keyword evidence="1" id="KW-0614">Plasmid</keyword>
<name>A0A386USM4_9RHOB</name>
<proteinExistence type="predicted"/>
<dbReference type="EMBL" id="CP031079">
    <property type="protein sequence ID" value="AYF03180.1"/>
    <property type="molecule type" value="Genomic_DNA"/>
</dbReference>
<dbReference type="InterPro" id="IPR026337">
    <property type="entry name" value="AKG_HExxH"/>
</dbReference>
<geneLocation type="plasmid" evidence="2">
    <name>pyee1</name>
</geneLocation>
<organism evidence="1 2">
    <name type="scientific">Paracoccus yeei</name>
    <dbReference type="NCBI Taxonomy" id="147645"/>
    <lineage>
        <taxon>Bacteria</taxon>
        <taxon>Pseudomonadati</taxon>
        <taxon>Pseudomonadota</taxon>
        <taxon>Alphaproteobacteria</taxon>
        <taxon>Rhodobacterales</taxon>
        <taxon>Paracoccaceae</taxon>
        <taxon>Paracoccus</taxon>
    </lineage>
</organism>
<evidence type="ECO:0000313" key="1">
    <source>
        <dbReference type="EMBL" id="AYF03180.1"/>
    </source>
</evidence>
<evidence type="ECO:0000313" key="2">
    <source>
        <dbReference type="Proteomes" id="UP000272010"/>
    </source>
</evidence>
<accession>A0A386USM4</accession>
<protein>
    <recommendedName>
        <fullName evidence="3">HEXXH motif domain-containing protein</fullName>
    </recommendedName>
</protein>
<gene>
    <name evidence="1" type="ORF">PY32053_03623</name>
</gene>
<dbReference type="RefSeq" id="WP_120443809.1">
    <property type="nucleotide sequence ID" value="NZ_CP031079.1"/>
</dbReference>